<evidence type="ECO:0000313" key="1">
    <source>
        <dbReference type="EMBL" id="DAE27585.1"/>
    </source>
</evidence>
<reference evidence="1" key="1">
    <citation type="journal article" date="2021" name="Proc. Natl. Acad. Sci. U.S.A.">
        <title>A Catalog of Tens of Thousands of Viruses from Human Metagenomes Reveals Hidden Associations with Chronic Diseases.</title>
        <authorList>
            <person name="Tisza M.J."/>
            <person name="Buck C.B."/>
        </authorList>
    </citation>
    <scope>NUCLEOTIDE SEQUENCE</scope>
    <source>
        <strain evidence="1">Cti5L29</strain>
    </source>
</reference>
<protein>
    <submittedName>
        <fullName evidence="1">Uncharacterized protein</fullName>
    </submittedName>
</protein>
<name>A0A8S5R930_9VIRU</name>
<sequence>MNNNPMEMIMQMLSGGGDPRNMLQGMMSQNPQFNAIMNQAKQSGMSMEQFTRQYAKQNNIDIQPLINMINKNGRRF</sequence>
<dbReference type="EMBL" id="BK015841">
    <property type="protein sequence ID" value="DAE27585.1"/>
    <property type="molecule type" value="Genomic_DNA"/>
</dbReference>
<organism evidence="1">
    <name type="scientific">virus sp. cti5L29</name>
    <dbReference type="NCBI Taxonomy" id="2826813"/>
    <lineage>
        <taxon>Viruses</taxon>
    </lineage>
</organism>
<accession>A0A8S5R930</accession>
<proteinExistence type="predicted"/>